<dbReference type="InterPro" id="IPR038078">
    <property type="entry name" value="PhoU-like_sf"/>
</dbReference>
<dbReference type="NCBIfam" id="TIGR02135">
    <property type="entry name" value="phoU_full"/>
    <property type="match status" value="1"/>
</dbReference>
<dbReference type="GO" id="GO:0006817">
    <property type="term" value="P:phosphate ion transport"/>
    <property type="evidence" value="ECO:0007669"/>
    <property type="project" value="UniProtKB-KW"/>
</dbReference>
<dbReference type="KEGG" id="paby:Ga0080574_TMP4364"/>
<gene>
    <name evidence="11" type="ORF">Ga0080574_TMP4364</name>
</gene>
<evidence type="ECO:0000256" key="3">
    <source>
        <dbReference type="ARBA" id="ARBA00011738"/>
    </source>
</evidence>
<comment type="subunit">
    <text evidence="3 8">Homodimer.</text>
</comment>
<evidence type="ECO:0000313" key="12">
    <source>
        <dbReference type="Proteomes" id="UP000187059"/>
    </source>
</evidence>
<dbReference type="PANTHER" id="PTHR42930">
    <property type="entry name" value="PHOSPHATE-SPECIFIC TRANSPORT SYSTEM ACCESSORY PROTEIN PHOU"/>
    <property type="match status" value="1"/>
</dbReference>
<evidence type="ECO:0000256" key="7">
    <source>
        <dbReference type="ARBA" id="ARBA00056181"/>
    </source>
</evidence>
<dbReference type="PANTHER" id="PTHR42930:SF3">
    <property type="entry name" value="PHOSPHATE-SPECIFIC TRANSPORT SYSTEM ACCESSORY PROTEIN PHOU"/>
    <property type="match status" value="1"/>
</dbReference>
<dbReference type="EMBL" id="CP015093">
    <property type="protein sequence ID" value="APZ54698.1"/>
    <property type="molecule type" value="Genomic_DNA"/>
</dbReference>
<dbReference type="GO" id="GO:0005737">
    <property type="term" value="C:cytoplasm"/>
    <property type="evidence" value="ECO:0007669"/>
    <property type="project" value="UniProtKB-SubCell"/>
</dbReference>
<keyword evidence="5 8" id="KW-0963">Cytoplasm</keyword>
<comment type="subcellular location">
    <subcellularLocation>
        <location evidence="1 8">Cytoplasm</location>
    </subcellularLocation>
</comment>
<keyword evidence="12" id="KW-1185">Reference proteome</keyword>
<evidence type="ECO:0000313" key="11">
    <source>
        <dbReference type="EMBL" id="APZ54698.1"/>
    </source>
</evidence>
<dbReference type="GO" id="GO:0030643">
    <property type="term" value="P:intracellular phosphate ion homeostasis"/>
    <property type="evidence" value="ECO:0007669"/>
    <property type="project" value="InterPro"/>
</dbReference>
<evidence type="ECO:0000256" key="9">
    <source>
        <dbReference type="SAM" id="MobiDB-lite"/>
    </source>
</evidence>
<comment type="function">
    <text evidence="7 8">Plays a role in the regulation of phosphate uptake.</text>
</comment>
<evidence type="ECO:0000256" key="6">
    <source>
        <dbReference type="ARBA" id="ARBA00022592"/>
    </source>
</evidence>
<feature type="domain" description="PhoU" evidence="10">
    <location>
        <begin position="128"/>
        <end position="213"/>
    </location>
</feature>
<evidence type="ECO:0000256" key="1">
    <source>
        <dbReference type="ARBA" id="ARBA00004496"/>
    </source>
</evidence>
<keyword evidence="4 8" id="KW-0813">Transport</keyword>
<feature type="region of interest" description="Disordered" evidence="9">
    <location>
        <begin position="224"/>
        <end position="245"/>
    </location>
</feature>
<dbReference type="SUPFAM" id="SSF109755">
    <property type="entry name" value="PhoU-like"/>
    <property type="match status" value="1"/>
</dbReference>
<dbReference type="STRING" id="1250539.Ga0080574_TMP4364"/>
<evidence type="ECO:0000256" key="5">
    <source>
        <dbReference type="ARBA" id="ARBA00022490"/>
    </source>
</evidence>
<dbReference type="Gene3D" id="1.20.58.220">
    <property type="entry name" value="Phosphate transport system protein phou homolog 2, domain 2"/>
    <property type="match status" value="2"/>
</dbReference>
<organism evidence="11 12">
    <name type="scientific">Salipiger abyssi</name>
    <dbReference type="NCBI Taxonomy" id="1250539"/>
    <lineage>
        <taxon>Bacteria</taxon>
        <taxon>Pseudomonadati</taxon>
        <taxon>Pseudomonadota</taxon>
        <taxon>Alphaproteobacteria</taxon>
        <taxon>Rhodobacterales</taxon>
        <taxon>Roseobacteraceae</taxon>
        <taxon>Salipiger</taxon>
    </lineage>
</organism>
<dbReference type="FunFam" id="1.20.58.220:FF:000004">
    <property type="entry name" value="Phosphate-specific transport system accessory protein PhoU"/>
    <property type="match status" value="1"/>
</dbReference>
<dbReference type="RefSeq" id="WP_076704608.1">
    <property type="nucleotide sequence ID" value="NZ_CP015093.1"/>
</dbReference>
<dbReference type="PIRSF" id="PIRSF003107">
    <property type="entry name" value="PhoU"/>
    <property type="match status" value="1"/>
</dbReference>
<comment type="similarity">
    <text evidence="2 8">Belongs to the PhoU family.</text>
</comment>
<feature type="domain" description="PhoU" evidence="10">
    <location>
        <begin position="24"/>
        <end position="112"/>
    </location>
</feature>
<feature type="compositionally biased region" description="Polar residues" evidence="9">
    <location>
        <begin position="234"/>
        <end position="245"/>
    </location>
</feature>
<keyword evidence="6 8" id="KW-0592">Phosphate transport</keyword>
<dbReference type="Proteomes" id="UP000187059">
    <property type="component" value="Chromosome"/>
</dbReference>
<proteinExistence type="inferred from homology"/>
<accession>A0A1P8UZ82</accession>
<evidence type="ECO:0000259" key="10">
    <source>
        <dbReference type="Pfam" id="PF01895"/>
    </source>
</evidence>
<dbReference type="GO" id="GO:0045936">
    <property type="term" value="P:negative regulation of phosphate metabolic process"/>
    <property type="evidence" value="ECO:0007669"/>
    <property type="project" value="InterPro"/>
</dbReference>
<sequence length="245" mass="27293">MSDELKQHIASAFDRDLEGIQAQILKMGGLVEVAIHDAAKSLETRDEELAGQVVTGDEAIDAMDEALNEEAARVIALRAPTATDLRVVLSVMRMSANLERIGDLSKNLAKRTTVLAQMTQINGSTTALRRMARDVELMLKDALDAYIKRDEALALDVLDRDRDVDQMYNTLFREFLTFMLEDPRNITSCMHLHFIAKNIERMGDHVTSIAEQVVFLATGSTPDEARVKEDRTSSDPSLSTDIELE</sequence>
<dbReference type="OrthoDB" id="9814256at2"/>
<dbReference type="InterPro" id="IPR028366">
    <property type="entry name" value="PhoU"/>
</dbReference>
<evidence type="ECO:0000256" key="4">
    <source>
        <dbReference type="ARBA" id="ARBA00022448"/>
    </source>
</evidence>
<feature type="compositionally biased region" description="Basic and acidic residues" evidence="9">
    <location>
        <begin position="224"/>
        <end position="233"/>
    </location>
</feature>
<evidence type="ECO:0000256" key="2">
    <source>
        <dbReference type="ARBA" id="ARBA00008107"/>
    </source>
</evidence>
<protein>
    <recommendedName>
        <fullName evidence="8">Phosphate-specific transport system accessory protein PhoU</fullName>
    </recommendedName>
</protein>
<dbReference type="InterPro" id="IPR026022">
    <property type="entry name" value="PhoU_dom"/>
</dbReference>
<name>A0A1P8UZ82_9RHOB</name>
<dbReference type="AlphaFoldDB" id="A0A1P8UZ82"/>
<dbReference type="Pfam" id="PF01895">
    <property type="entry name" value="PhoU"/>
    <property type="match status" value="2"/>
</dbReference>
<evidence type="ECO:0000256" key="8">
    <source>
        <dbReference type="PIRNR" id="PIRNR003107"/>
    </source>
</evidence>
<reference evidence="11 12" key="1">
    <citation type="submission" date="2016-04" db="EMBL/GenBank/DDBJ databases">
        <title>Deep-sea bacteria in the southern Pacific.</title>
        <authorList>
            <person name="Tang K."/>
        </authorList>
    </citation>
    <scope>NUCLEOTIDE SEQUENCE [LARGE SCALE GENOMIC DNA]</scope>
    <source>
        <strain evidence="11 12">JLT2014</strain>
    </source>
</reference>